<evidence type="ECO:0000256" key="2">
    <source>
        <dbReference type="ARBA" id="ARBA00023315"/>
    </source>
</evidence>
<evidence type="ECO:0000313" key="5">
    <source>
        <dbReference type="Proteomes" id="UP000236732"/>
    </source>
</evidence>
<dbReference type="OrthoDB" id="9799092at2"/>
<proteinExistence type="predicted"/>
<feature type="domain" description="N-acetyltransferase" evidence="3">
    <location>
        <begin position="1"/>
        <end position="173"/>
    </location>
</feature>
<organism evidence="4 5">
    <name type="scientific">Nonomuraea solani</name>
    <dbReference type="NCBI Taxonomy" id="1144553"/>
    <lineage>
        <taxon>Bacteria</taxon>
        <taxon>Bacillati</taxon>
        <taxon>Actinomycetota</taxon>
        <taxon>Actinomycetes</taxon>
        <taxon>Streptosporangiales</taxon>
        <taxon>Streptosporangiaceae</taxon>
        <taxon>Nonomuraea</taxon>
    </lineage>
</organism>
<dbReference type="RefSeq" id="WP_146103695.1">
    <property type="nucleotide sequence ID" value="NZ_FNVT01000004.1"/>
</dbReference>
<dbReference type="SUPFAM" id="SSF55729">
    <property type="entry name" value="Acyl-CoA N-acyltransferases (Nat)"/>
    <property type="match status" value="1"/>
</dbReference>
<evidence type="ECO:0000313" key="4">
    <source>
        <dbReference type="EMBL" id="SEG77484.1"/>
    </source>
</evidence>
<sequence length="327" mass="35870">MRWGPVTREDARPLADFWAALEAEDRTGEVHSLDDVTEQLAHPRIDLATGTLAAWEGDRIVALGYLPARQAADETHTMRLWGGVHPAHRRRGHGRRVVDWAIRTAPGLSERAFPGVPLELHLHVSDGNPGLAVLAESSGMTAVRTFARMERGLAGEPPTLRPPEGLEIATWTPELDDGARHVRNESFRDHWGSVPHTRESWRDHLIDSHNFRPESSFVALAGDQAVGVLITHDFGTPGLRQAWIQVIGTLKEWRGRGVAGALVAHALAAFKEQGYESAGLGVDTENPTGAVSVYTRAGFAISRRSRTYALYLPQREARDESGAGVHE</sequence>
<keyword evidence="2" id="KW-0012">Acyltransferase</keyword>
<evidence type="ECO:0000259" key="3">
    <source>
        <dbReference type="PROSITE" id="PS51186"/>
    </source>
</evidence>
<feature type="domain" description="N-acetyltransferase" evidence="3">
    <location>
        <begin position="166"/>
        <end position="318"/>
    </location>
</feature>
<dbReference type="PANTHER" id="PTHR43420">
    <property type="entry name" value="ACETYLTRANSFERASE"/>
    <property type="match status" value="1"/>
</dbReference>
<evidence type="ECO:0000256" key="1">
    <source>
        <dbReference type="ARBA" id="ARBA00022679"/>
    </source>
</evidence>
<dbReference type="GO" id="GO:0016747">
    <property type="term" value="F:acyltransferase activity, transferring groups other than amino-acyl groups"/>
    <property type="evidence" value="ECO:0007669"/>
    <property type="project" value="InterPro"/>
</dbReference>
<keyword evidence="5" id="KW-1185">Reference proteome</keyword>
<dbReference type="InterPro" id="IPR016181">
    <property type="entry name" value="Acyl_CoA_acyltransferase"/>
</dbReference>
<dbReference type="AlphaFoldDB" id="A0A1H6CXA4"/>
<dbReference type="CDD" id="cd04301">
    <property type="entry name" value="NAT_SF"/>
    <property type="match status" value="1"/>
</dbReference>
<name>A0A1H6CXA4_9ACTN</name>
<dbReference type="Gene3D" id="3.40.630.30">
    <property type="match status" value="1"/>
</dbReference>
<accession>A0A1H6CXA4</accession>
<dbReference type="PROSITE" id="PS51186">
    <property type="entry name" value="GNAT"/>
    <property type="match status" value="2"/>
</dbReference>
<protein>
    <submittedName>
        <fullName evidence="4">Mycothiol synthase</fullName>
    </submittedName>
</protein>
<dbReference type="Pfam" id="PF00583">
    <property type="entry name" value="Acetyltransf_1"/>
    <property type="match status" value="2"/>
</dbReference>
<dbReference type="Proteomes" id="UP000236732">
    <property type="component" value="Unassembled WGS sequence"/>
</dbReference>
<keyword evidence="1" id="KW-0808">Transferase</keyword>
<reference evidence="4 5" key="1">
    <citation type="submission" date="2016-10" db="EMBL/GenBank/DDBJ databases">
        <authorList>
            <person name="de Groot N.N."/>
        </authorList>
    </citation>
    <scope>NUCLEOTIDE SEQUENCE [LARGE SCALE GENOMIC DNA]</scope>
    <source>
        <strain evidence="4 5">CGMCC 4.7037</strain>
    </source>
</reference>
<dbReference type="EMBL" id="FNVT01000004">
    <property type="protein sequence ID" value="SEG77484.1"/>
    <property type="molecule type" value="Genomic_DNA"/>
</dbReference>
<dbReference type="InterPro" id="IPR000182">
    <property type="entry name" value="GNAT_dom"/>
</dbReference>
<gene>
    <name evidence="4" type="ORF">SAMN05444920_104497</name>
</gene>
<dbReference type="InterPro" id="IPR050680">
    <property type="entry name" value="YpeA/RimI_acetyltransf"/>
</dbReference>